<proteinExistence type="predicted"/>
<dbReference type="Proteomes" id="UP000199706">
    <property type="component" value="Unassembled WGS sequence"/>
</dbReference>
<dbReference type="SUPFAM" id="SSF56024">
    <property type="entry name" value="Phospholipase D/nuclease"/>
    <property type="match status" value="1"/>
</dbReference>
<evidence type="ECO:0000313" key="2">
    <source>
        <dbReference type="Proteomes" id="UP000199706"/>
    </source>
</evidence>
<gene>
    <name evidence="1" type="ORF">SAMN05216466_10750</name>
</gene>
<accession>A0A1G7ZIP3</accession>
<dbReference type="AlphaFoldDB" id="A0A1G7ZIP3"/>
<organism evidence="1 2">
    <name type="scientific">Paraburkholderia phenazinium</name>
    <dbReference type="NCBI Taxonomy" id="60549"/>
    <lineage>
        <taxon>Bacteria</taxon>
        <taxon>Pseudomonadati</taxon>
        <taxon>Pseudomonadota</taxon>
        <taxon>Betaproteobacteria</taxon>
        <taxon>Burkholderiales</taxon>
        <taxon>Burkholderiaceae</taxon>
        <taxon>Paraburkholderia</taxon>
    </lineage>
</organism>
<protein>
    <submittedName>
        <fullName evidence="1">PLD-like domain-containing protein</fullName>
    </submittedName>
</protein>
<dbReference type="Gene3D" id="3.30.870.10">
    <property type="entry name" value="Endonuclease Chain A"/>
    <property type="match status" value="1"/>
</dbReference>
<dbReference type="RefSeq" id="WP_090685719.1">
    <property type="nucleotide sequence ID" value="NZ_FNCJ01000007.1"/>
</dbReference>
<reference evidence="1 2" key="1">
    <citation type="submission" date="2016-10" db="EMBL/GenBank/DDBJ databases">
        <authorList>
            <person name="de Groot N.N."/>
        </authorList>
    </citation>
    <scope>NUCLEOTIDE SEQUENCE [LARGE SCALE GENOMIC DNA]</scope>
    <source>
        <strain evidence="1 2">LMG 2247</strain>
    </source>
</reference>
<dbReference type="EMBL" id="FNCJ01000007">
    <property type="protein sequence ID" value="SDH08651.1"/>
    <property type="molecule type" value="Genomic_DNA"/>
</dbReference>
<name>A0A1G7ZIP3_9BURK</name>
<dbReference type="OrthoDB" id="9088604at2"/>
<sequence>MTTKIFPKTLHTFDLTDLAEYTKEGSYSPNASKDFHMFYVGRDDVHNILKHVLSRVTVSLYLNMFGFDDEELNDVLMKIVHDRSITCVITLDKSQAGGVHEKRLLESDAAKDPVGFSTHFVLGQSATHQISHTKGFVADGKVGAEGSTNWSASGEGTFVVKGAAGGVGYRAQNNTQSVFTDPDAVARFQAELLAEHMAAQHGVASKRKRARTKA</sequence>
<evidence type="ECO:0000313" key="1">
    <source>
        <dbReference type="EMBL" id="SDH08651.1"/>
    </source>
</evidence>
<dbReference type="CDD" id="cd00138">
    <property type="entry name" value="PLDc_SF"/>
    <property type="match status" value="1"/>
</dbReference>